<keyword evidence="1" id="KW-0812">Transmembrane</keyword>
<keyword evidence="3" id="KW-1185">Reference proteome</keyword>
<comment type="caution">
    <text evidence="2">The sequence shown here is derived from an EMBL/GenBank/DDBJ whole genome shotgun (WGS) entry which is preliminary data.</text>
</comment>
<feature type="transmembrane region" description="Helical" evidence="1">
    <location>
        <begin position="96"/>
        <end position="114"/>
    </location>
</feature>
<evidence type="ECO:0000256" key="1">
    <source>
        <dbReference type="SAM" id="Phobius"/>
    </source>
</evidence>
<dbReference type="RefSeq" id="WP_197104801.1">
    <property type="nucleotide sequence ID" value="NZ_JACCEL010000019.1"/>
</dbReference>
<organism evidence="2 3">
    <name type="scientific">Ruoffia tabacinasalis</name>
    <dbReference type="NCBI Taxonomy" id="87458"/>
    <lineage>
        <taxon>Bacteria</taxon>
        <taxon>Bacillati</taxon>
        <taxon>Bacillota</taxon>
        <taxon>Bacilli</taxon>
        <taxon>Lactobacillales</taxon>
        <taxon>Aerococcaceae</taxon>
        <taxon>Ruoffia</taxon>
    </lineage>
</organism>
<evidence type="ECO:0000313" key="3">
    <source>
        <dbReference type="Proteomes" id="UP000823401"/>
    </source>
</evidence>
<proteinExistence type="predicted"/>
<feature type="transmembrane region" description="Helical" evidence="1">
    <location>
        <begin position="72"/>
        <end position="90"/>
    </location>
</feature>
<reference evidence="2 3" key="1">
    <citation type="submission" date="2020-07" db="EMBL/GenBank/DDBJ databases">
        <title>Facklamia lactis sp. nov., isolated from raw milk.</title>
        <authorList>
            <person name="Doll E.V."/>
            <person name="Huptas C."/>
            <person name="Staib L."/>
            <person name="Wenning M."/>
            <person name="Scherer S."/>
        </authorList>
    </citation>
    <scope>NUCLEOTIDE SEQUENCE [LARGE SCALE GENOMIC DNA]</scope>
    <source>
        <strain evidence="2 3">DSM 104272</strain>
    </source>
</reference>
<evidence type="ECO:0000313" key="2">
    <source>
        <dbReference type="EMBL" id="MBG9978743.1"/>
    </source>
</evidence>
<keyword evidence="1" id="KW-0472">Membrane</keyword>
<name>A0ABS0LKG4_9LACT</name>
<gene>
    <name evidence="2" type="ORF">HYQ42_08060</name>
</gene>
<dbReference type="Proteomes" id="UP000823401">
    <property type="component" value="Unassembled WGS sequence"/>
</dbReference>
<accession>A0ABS0LKG4</accession>
<protein>
    <submittedName>
        <fullName evidence="2">Uncharacterized protein</fullName>
    </submittedName>
</protein>
<keyword evidence="1" id="KW-1133">Transmembrane helix</keyword>
<dbReference type="EMBL" id="JACCEL010000019">
    <property type="protein sequence ID" value="MBG9978743.1"/>
    <property type="molecule type" value="Genomic_DNA"/>
</dbReference>
<sequence>MIKLKRRTGWVGMAVSLKIRVNGEVVDKIEHQQELSLNLEQSPSSLQVTQAGSKSNTIDVTNGDTLVIRSTFIDILFFSILLISFITSTVFHQYDLLWLVLTPWLIYIIVLLFVPGSLHRIEIGGSAYDN</sequence>